<dbReference type="InterPro" id="IPR036520">
    <property type="entry name" value="UPF0759_sf"/>
</dbReference>
<dbReference type="EMBL" id="JBHSMX010000003">
    <property type="protein sequence ID" value="MFC5519491.1"/>
    <property type="molecule type" value="Genomic_DNA"/>
</dbReference>
<protein>
    <submittedName>
        <fullName evidence="1">DUF72 domain-containing protein</fullName>
    </submittedName>
</protein>
<evidence type="ECO:0000313" key="1">
    <source>
        <dbReference type="EMBL" id="MFC5519491.1"/>
    </source>
</evidence>
<comment type="caution">
    <text evidence="1">The sequence shown here is derived from an EMBL/GenBank/DDBJ whole genome shotgun (WGS) entry which is preliminary data.</text>
</comment>
<sequence length="111" mass="12776">MFERELNVVHVVVDAPQGFANSVPAVWEATHPDLAILRLHERNRETWNQKGLTASSERFNYDYSDQELAALVPRIRELATRVGAMHVVFNNNYEDQGQRNARVLMRQLDAT</sequence>
<dbReference type="SUPFAM" id="SSF117396">
    <property type="entry name" value="TM1631-like"/>
    <property type="match status" value="1"/>
</dbReference>
<dbReference type="PANTHER" id="PTHR30348">
    <property type="entry name" value="UNCHARACTERIZED PROTEIN YECE"/>
    <property type="match status" value="1"/>
</dbReference>
<dbReference type="Gene3D" id="3.20.20.410">
    <property type="entry name" value="Protein of unknown function UPF0759"/>
    <property type="match status" value="1"/>
</dbReference>
<keyword evidence="2" id="KW-1185">Reference proteome</keyword>
<name>A0ABW0Q4G7_9BURK</name>
<reference evidence="2" key="1">
    <citation type="journal article" date="2019" name="Int. J. Syst. Evol. Microbiol.">
        <title>The Global Catalogue of Microorganisms (GCM) 10K type strain sequencing project: providing services to taxonomists for standard genome sequencing and annotation.</title>
        <authorList>
            <consortium name="The Broad Institute Genomics Platform"/>
            <consortium name="The Broad Institute Genome Sequencing Center for Infectious Disease"/>
            <person name="Wu L."/>
            <person name="Ma J."/>
        </authorList>
    </citation>
    <scope>NUCLEOTIDE SEQUENCE [LARGE SCALE GENOMIC DNA]</scope>
    <source>
        <strain evidence="2">CGMCC 4.7277</strain>
    </source>
</reference>
<dbReference type="RefSeq" id="WP_068831735.1">
    <property type="nucleotide sequence ID" value="NZ_JBHSMX010000003.1"/>
</dbReference>
<dbReference type="Proteomes" id="UP001596084">
    <property type="component" value="Unassembled WGS sequence"/>
</dbReference>
<gene>
    <name evidence="1" type="ORF">ACFPP7_00995</name>
</gene>
<dbReference type="PANTHER" id="PTHR30348:SF13">
    <property type="entry name" value="UPF0759 PROTEIN YUNF"/>
    <property type="match status" value="1"/>
</dbReference>
<organism evidence="1 2">
    <name type="scientific">Polaromonas jejuensis</name>
    <dbReference type="NCBI Taxonomy" id="457502"/>
    <lineage>
        <taxon>Bacteria</taxon>
        <taxon>Pseudomonadati</taxon>
        <taxon>Pseudomonadota</taxon>
        <taxon>Betaproteobacteria</taxon>
        <taxon>Burkholderiales</taxon>
        <taxon>Comamonadaceae</taxon>
        <taxon>Polaromonas</taxon>
    </lineage>
</organism>
<dbReference type="InterPro" id="IPR002763">
    <property type="entry name" value="DUF72"/>
</dbReference>
<accession>A0ABW0Q4G7</accession>
<proteinExistence type="predicted"/>
<dbReference type="Pfam" id="PF01904">
    <property type="entry name" value="DUF72"/>
    <property type="match status" value="1"/>
</dbReference>
<evidence type="ECO:0000313" key="2">
    <source>
        <dbReference type="Proteomes" id="UP001596084"/>
    </source>
</evidence>